<evidence type="ECO:0000256" key="4">
    <source>
        <dbReference type="PIRSR" id="PIRSR602081-1"/>
    </source>
</evidence>
<feature type="binding site" evidence="4">
    <location>
        <position position="258"/>
    </location>
    <ligand>
        <name>FAD</name>
        <dbReference type="ChEBI" id="CHEBI:57692"/>
    </ligand>
</feature>
<dbReference type="PANTHER" id="PTHR11455">
    <property type="entry name" value="CRYPTOCHROME"/>
    <property type="match status" value="1"/>
</dbReference>
<keyword evidence="3 4" id="KW-0274">FAD</keyword>
<dbReference type="InterPro" id="IPR036155">
    <property type="entry name" value="Crypto/Photolyase_N_sf"/>
</dbReference>
<dbReference type="Gene3D" id="1.10.579.10">
    <property type="entry name" value="DNA Cyclobutane Dipyrimidine Photolyase, subunit A, domain 3"/>
    <property type="match status" value="1"/>
</dbReference>
<comment type="cofactor">
    <cofactor evidence="1">
        <name>(6R)-5,10-methylene-5,6,7,8-tetrahydrofolate</name>
        <dbReference type="ChEBI" id="CHEBI:15636"/>
    </cofactor>
</comment>
<evidence type="ECO:0000256" key="2">
    <source>
        <dbReference type="ARBA" id="ARBA00022630"/>
    </source>
</evidence>
<dbReference type="SUPFAM" id="SSF52425">
    <property type="entry name" value="Cryptochrome/photolyase, N-terminal domain"/>
    <property type="match status" value="1"/>
</dbReference>
<name>A0A1B6W1P2_9NEIS</name>
<dbReference type="Pfam" id="PF03441">
    <property type="entry name" value="FAD_binding_7"/>
    <property type="match status" value="1"/>
</dbReference>
<dbReference type="PANTHER" id="PTHR11455:SF9">
    <property type="entry name" value="CRYPTOCHROME CIRCADIAN CLOCK 5 ISOFORM X1"/>
    <property type="match status" value="1"/>
</dbReference>
<dbReference type="GO" id="GO:0071949">
    <property type="term" value="F:FAD binding"/>
    <property type="evidence" value="ECO:0007669"/>
    <property type="project" value="TreeGrafter"/>
</dbReference>
<dbReference type="Proteomes" id="UP000077726">
    <property type="component" value="Unassembled WGS sequence"/>
</dbReference>
<sequence length="439" mass="48563">MSVPTTLVWFRHDLRTDDQPALQAAACSGRPLLGLYVWPNEGTLTARRRYFIWQSLRDLQARLAKCGIPLHVREGNPVQAVAEMAAYCHAAEVVCAANGAGQGALRAVLEKQGCRLSSVADGLLQPPFQFIRAPYFNEPAFAAFQVAWQAACVEQYAAWQAPAWPPTDLAAQQQRLPENLKTAALPVVPRAVLTIPGGETAARQQLAEFLPSLPYYAVLRDLPAQHGSSQLSPHLVLGTLSIRQVWAAAGSAPDAAAWHEALARREFWRHYFRQYPDVLQHGLPEHRAAAGQTNEMLMAAWQQGITGYPLADAAMRLLRDTGWLPHSLRCFCAAFFCRVLGGRWQDGAGWFARQLLDFEPAANSGNWQLAAGLGGKQAERQPFNPVVWSQKLDPDGQFIRRHLPQLAHLDSRRIHAPWLAAAEVNTNGYPSPVVDYRAR</sequence>
<evidence type="ECO:0000313" key="8">
    <source>
        <dbReference type="Proteomes" id="UP000077726"/>
    </source>
</evidence>
<dbReference type="Gene3D" id="3.40.50.620">
    <property type="entry name" value="HUPs"/>
    <property type="match status" value="1"/>
</dbReference>
<keyword evidence="8" id="KW-1185">Reference proteome</keyword>
<comment type="caution">
    <text evidence="7">The sequence shown here is derived from an EMBL/GenBank/DDBJ whole genome shotgun (WGS) entry which is preliminary data.</text>
</comment>
<dbReference type="AlphaFoldDB" id="A0A1B6W1P2"/>
<proteinExistence type="inferred from homology"/>
<dbReference type="InterPro" id="IPR002081">
    <property type="entry name" value="Cryptochrome/DNA_photolyase_1"/>
</dbReference>
<dbReference type="PRINTS" id="PR00147">
    <property type="entry name" value="DNAPHOTLYASE"/>
</dbReference>
<feature type="binding site" evidence="4">
    <location>
        <begin position="228"/>
        <end position="232"/>
    </location>
    <ligand>
        <name>FAD</name>
        <dbReference type="ChEBI" id="CHEBI:57692"/>
    </ligand>
</feature>
<dbReference type="RefSeq" id="WP_064088769.1">
    <property type="nucleotide sequence ID" value="NZ_LXSQ01000003.1"/>
</dbReference>
<organism evidence="7 8">
    <name type="scientific">Eikenella halliae</name>
    <dbReference type="NCBI Taxonomy" id="1795832"/>
    <lineage>
        <taxon>Bacteria</taxon>
        <taxon>Pseudomonadati</taxon>
        <taxon>Pseudomonadota</taxon>
        <taxon>Betaproteobacteria</taxon>
        <taxon>Neisseriales</taxon>
        <taxon>Neisseriaceae</taxon>
        <taxon>Eikenella</taxon>
    </lineage>
</organism>
<dbReference type="Pfam" id="PF00875">
    <property type="entry name" value="DNA_photolyase"/>
    <property type="match status" value="1"/>
</dbReference>
<dbReference type="InterPro" id="IPR014729">
    <property type="entry name" value="Rossmann-like_a/b/a_fold"/>
</dbReference>
<comment type="similarity">
    <text evidence="5">Belongs to the DNA photolyase family.</text>
</comment>
<evidence type="ECO:0000256" key="1">
    <source>
        <dbReference type="ARBA" id="ARBA00001932"/>
    </source>
</evidence>
<protein>
    <recommendedName>
        <fullName evidence="6">Photolyase/cryptochrome alpha/beta domain-containing protein</fullName>
    </recommendedName>
</protein>
<keyword evidence="2 4" id="KW-0285">Flavoprotein</keyword>
<evidence type="ECO:0000259" key="6">
    <source>
        <dbReference type="PROSITE" id="PS51645"/>
    </source>
</evidence>
<gene>
    <name evidence="7" type="ORF">A7Q00_00850</name>
</gene>
<dbReference type="InterPro" id="IPR005101">
    <property type="entry name" value="Cryptochr/Photolyase_FAD-bd"/>
</dbReference>
<dbReference type="InterPro" id="IPR036134">
    <property type="entry name" value="Crypto/Photolyase_FAD-like_sf"/>
</dbReference>
<evidence type="ECO:0000256" key="5">
    <source>
        <dbReference type="RuleBase" id="RU004182"/>
    </source>
</evidence>
<dbReference type="PROSITE" id="PS51645">
    <property type="entry name" value="PHR_CRY_ALPHA_BETA"/>
    <property type="match status" value="1"/>
</dbReference>
<reference evidence="8" key="1">
    <citation type="submission" date="2016-05" db="EMBL/GenBank/DDBJ databases">
        <title>Draft genome of Corynebacterium afermentans subsp. afermentans LCDC 88199T.</title>
        <authorList>
            <person name="Bernier A.-M."/>
            <person name="Bernard K."/>
        </authorList>
    </citation>
    <scope>NUCLEOTIDE SEQUENCE [LARGE SCALE GENOMIC DNA]</scope>
    <source>
        <strain evidence="8">NML130454</strain>
    </source>
</reference>
<accession>A0A1B6W1P2</accession>
<dbReference type="STRING" id="1795832.A7Q00_00850"/>
<dbReference type="GO" id="GO:0003677">
    <property type="term" value="F:DNA binding"/>
    <property type="evidence" value="ECO:0007669"/>
    <property type="project" value="TreeGrafter"/>
</dbReference>
<keyword evidence="5" id="KW-0157">Chromophore</keyword>
<dbReference type="SUPFAM" id="SSF48173">
    <property type="entry name" value="Cryptochrome/photolyase FAD-binding domain"/>
    <property type="match status" value="1"/>
</dbReference>
<feature type="domain" description="Photolyase/cryptochrome alpha/beta" evidence="6">
    <location>
        <begin position="4"/>
        <end position="124"/>
    </location>
</feature>
<dbReference type="GO" id="GO:0003904">
    <property type="term" value="F:deoxyribodipyrimidine photo-lyase activity"/>
    <property type="evidence" value="ECO:0007669"/>
    <property type="project" value="TreeGrafter"/>
</dbReference>
<feature type="binding site" evidence="4">
    <location>
        <position position="216"/>
    </location>
    <ligand>
        <name>FAD</name>
        <dbReference type="ChEBI" id="CHEBI:57692"/>
    </ligand>
</feature>
<dbReference type="Gene3D" id="1.25.40.80">
    <property type="match status" value="1"/>
</dbReference>
<evidence type="ECO:0000256" key="3">
    <source>
        <dbReference type="ARBA" id="ARBA00022827"/>
    </source>
</evidence>
<evidence type="ECO:0000313" key="7">
    <source>
        <dbReference type="EMBL" id="OAM44866.1"/>
    </source>
</evidence>
<dbReference type="EMBL" id="LXSQ01000003">
    <property type="protein sequence ID" value="OAM44866.1"/>
    <property type="molecule type" value="Genomic_DNA"/>
</dbReference>
<dbReference type="GO" id="GO:0009416">
    <property type="term" value="P:response to light stimulus"/>
    <property type="evidence" value="ECO:0007669"/>
    <property type="project" value="TreeGrafter"/>
</dbReference>
<dbReference type="InterPro" id="IPR006050">
    <property type="entry name" value="DNA_photolyase_N"/>
</dbReference>
<comment type="cofactor">
    <cofactor evidence="4">
        <name>FAD</name>
        <dbReference type="ChEBI" id="CHEBI:57692"/>
    </cofactor>
    <text evidence="4">Binds 1 FAD per subunit.</text>
</comment>